<keyword evidence="2" id="KW-1185">Reference proteome</keyword>
<dbReference type="Pfam" id="PF16702">
    <property type="entry name" value="DUF5063"/>
    <property type="match status" value="1"/>
</dbReference>
<name>A0ABT5TZM6_9MICO</name>
<gene>
    <name evidence="1" type="ORF">PU560_13825</name>
</gene>
<dbReference type="Gene3D" id="1.20.120.1550">
    <property type="entry name" value="Protein of unknown function DUF5063"/>
    <property type="match status" value="1"/>
</dbReference>
<dbReference type="InterPro" id="IPR032025">
    <property type="entry name" value="DUF5063"/>
</dbReference>
<protein>
    <submittedName>
        <fullName evidence="1">DUF5063 domain-containing protein</fullName>
    </submittedName>
</protein>
<evidence type="ECO:0000313" key="2">
    <source>
        <dbReference type="Proteomes" id="UP001165561"/>
    </source>
</evidence>
<sequence length="195" mass="20869">MPEHATQEEEVADLRVLAAAMATESARYLDTVTEVAAGSSPDAAIPLLLLAVSDVVAAGARLGAITDVVPEERFEPDDGPEPDPDALRTSLANVLDGLDEYREIPDPLVDIAPVTGSLSADLGEVATALRRGLQHYRAGQEVEALWWWQYSYLSSWGDRAAAALRALLSVLGHLRLDVDAEVAAEAEFEALHAED</sequence>
<reference evidence="1" key="1">
    <citation type="submission" date="2023-02" db="EMBL/GenBank/DDBJ databases">
        <title>Georgenia sp.10Sc9-8, isolated from a soil sample collected from the Taklamakan desert.</title>
        <authorList>
            <person name="Liu S."/>
        </authorList>
    </citation>
    <scope>NUCLEOTIDE SEQUENCE</scope>
    <source>
        <strain evidence="1">10Sc9-8</strain>
    </source>
</reference>
<dbReference type="Proteomes" id="UP001165561">
    <property type="component" value="Unassembled WGS sequence"/>
</dbReference>
<comment type="caution">
    <text evidence="1">The sequence shown here is derived from an EMBL/GenBank/DDBJ whole genome shotgun (WGS) entry which is preliminary data.</text>
</comment>
<evidence type="ECO:0000313" key="1">
    <source>
        <dbReference type="EMBL" id="MDD9207532.1"/>
    </source>
</evidence>
<organism evidence="1 2">
    <name type="scientific">Georgenia halotolerans</name>
    <dbReference type="NCBI Taxonomy" id="3028317"/>
    <lineage>
        <taxon>Bacteria</taxon>
        <taxon>Bacillati</taxon>
        <taxon>Actinomycetota</taxon>
        <taxon>Actinomycetes</taxon>
        <taxon>Micrococcales</taxon>
        <taxon>Bogoriellaceae</taxon>
        <taxon>Georgenia</taxon>
    </lineage>
</organism>
<dbReference type="InterPro" id="IPR038312">
    <property type="entry name" value="DUF5063_sf"/>
</dbReference>
<proteinExistence type="predicted"/>
<accession>A0ABT5TZM6</accession>
<dbReference type="EMBL" id="JARACI010001120">
    <property type="protein sequence ID" value="MDD9207532.1"/>
    <property type="molecule type" value="Genomic_DNA"/>
</dbReference>